<keyword evidence="1" id="KW-0732">Signal</keyword>
<dbReference type="AlphaFoldDB" id="A0A9P1N116"/>
<accession>A0A9P1N116</accession>
<organism evidence="2 3">
    <name type="scientific">Caenorhabditis angaria</name>
    <dbReference type="NCBI Taxonomy" id="860376"/>
    <lineage>
        <taxon>Eukaryota</taxon>
        <taxon>Metazoa</taxon>
        <taxon>Ecdysozoa</taxon>
        <taxon>Nematoda</taxon>
        <taxon>Chromadorea</taxon>
        <taxon>Rhabditida</taxon>
        <taxon>Rhabditina</taxon>
        <taxon>Rhabditomorpha</taxon>
        <taxon>Rhabditoidea</taxon>
        <taxon>Rhabditidae</taxon>
        <taxon>Peloderinae</taxon>
        <taxon>Caenorhabditis</taxon>
    </lineage>
</organism>
<feature type="chain" id="PRO_5040134867" evidence="1">
    <location>
        <begin position="21"/>
        <end position="75"/>
    </location>
</feature>
<proteinExistence type="predicted"/>
<evidence type="ECO:0000313" key="3">
    <source>
        <dbReference type="Proteomes" id="UP001152747"/>
    </source>
</evidence>
<keyword evidence="3" id="KW-1185">Reference proteome</keyword>
<protein>
    <submittedName>
        <fullName evidence="2">Uncharacterized protein</fullName>
    </submittedName>
</protein>
<gene>
    <name evidence="2" type="ORF">CAMP_LOCUS6408</name>
</gene>
<reference evidence="2" key="1">
    <citation type="submission" date="2022-11" db="EMBL/GenBank/DDBJ databases">
        <authorList>
            <person name="Kikuchi T."/>
        </authorList>
    </citation>
    <scope>NUCLEOTIDE SEQUENCE</scope>
    <source>
        <strain evidence="2">PS1010</strain>
    </source>
</reference>
<evidence type="ECO:0000313" key="2">
    <source>
        <dbReference type="EMBL" id="CAI5443771.1"/>
    </source>
</evidence>
<sequence length="75" mass="8750">MKIFLAFLLILAVSVECSRACRFDQEGQVLFTYKYIYWVVCHNGQPHKCGNAQGELPETRPFCLRHRRPSSPTKY</sequence>
<evidence type="ECO:0000256" key="1">
    <source>
        <dbReference type="SAM" id="SignalP"/>
    </source>
</evidence>
<dbReference type="Proteomes" id="UP001152747">
    <property type="component" value="Unassembled WGS sequence"/>
</dbReference>
<name>A0A9P1N116_9PELO</name>
<dbReference type="EMBL" id="CANHGI010000002">
    <property type="protein sequence ID" value="CAI5443771.1"/>
    <property type="molecule type" value="Genomic_DNA"/>
</dbReference>
<comment type="caution">
    <text evidence="2">The sequence shown here is derived from an EMBL/GenBank/DDBJ whole genome shotgun (WGS) entry which is preliminary data.</text>
</comment>
<feature type="signal peptide" evidence="1">
    <location>
        <begin position="1"/>
        <end position="20"/>
    </location>
</feature>